<gene>
    <name evidence="2" type="ORF">GT003_29060</name>
</gene>
<keyword evidence="3" id="KW-1185">Reference proteome</keyword>
<evidence type="ECO:0000313" key="3">
    <source>
        <dbReference type="Proteomes" id="UP000558113"/>
    </source>
</evidence>
<evidence type="ECO:0000259" key="1">
    <source>
        <dbReference type="Pfam" id="PF13021"/>
    </source>
</evidence>
<evidence type="ECO:0000313" key="2">
    <source>
        <dbReference type="EMBL" id="NBC73029.1"/>
    </source>
</evidence>
<feature type="domain" description="DUF3885" evidence="1">
    <location>
        <begin position="6"/>
        <end position="188"/>
    </location>
</feature>
<accession>A0A7X4YWT4</accession>
<sequence>MMSLLDRYLNKEFPGLKLESPLFYNANVGIRYEIGDPNPLVSDEKYREQVHFRSFDLFKHAHSDSDELFIVLFLDFRKKRKPFKINVFKRGVKSKDVLKNLSCESITLSNEDEEDEGWESYRYVMNCKTSDIRPVPFLFSDYRIFFVNKTRNTIFYFYDSRGLDIVSSSKESLRELYLKYNHWILNYDREKIDSIFNS</sequence>
<name>A0A7X4YWT4_9BACL</name>
<dbReference type="RefSeq" id="WP_161704583.1">
    <property type="nucleotide sequence ID" value="NZ_JAAAMU010000025.1"/>
</dbReference>
<dbReference type="Proteomes" id="UP000558113">
    <property type="component" value="Unassembled WGS sequence"/>
</dbReference>
<dbReference type="InterPro" id="IPR024976">
    <property type="entry name" value="DUF3885"/>
</dbReference>
<dbReference type="AlphaFoldDB" id="A0A7X4YWT4"/>
<protein>
    <submittedName>
        <fullName evidence="2">DUF3885 domain-containing protein</fullName>
    </submittedName>
</protein>
<reference evidence="2 3" key="1">
    <citation type="submission" date="2020-01" db="EMBL/GenBank/DDBJ databases">
        <title>Paenibacillus soybeanensis sp. nov. isolated from the nodules of soybean (Glycine max(L.) Merr).</title>
        <authorList>
            <person name="Wang H."/>
        </authorList>
    </citation>
    <scope>NUCLEOTIDE SEQUENCE [LARGE SCALE GENOMIC DNA]</scope>
    <source>
        <strain evidence="2 3">DSM 23054</strain>
    </source>
</reference>
<dbReference type="OrthoDB" id="72213at2"/>
<comment type="caution">
    <text evidence="2">The sequence shown here is derived from an EMBL/GenBank/DDBJ whole genome shotgun (WGS) entry which is preliminary data.</text>
</comment>
<organism evidence="2 3">
    <name type="scientific">Paenibacillus sacheonensis</name>
    <dbReference type="NCBI Taxonomy" id="742054"/>
    <lineage>
        <taxon>Bacteria</taxon>
        <taxon>Bacillati</taxon>
        <taxon>Bacillota</taxon>
        <taxon>Bacilli</taxon>
        <taxon>Bacillales</taxon>
        <taxon>Paenibacillaceae</taxon>
        <taxon>Paenibacillus</taxon>
    </lineage>
</organism>
<proteinExistence type="predicted"/>
<dbReference type="Pfam" id="PF13021">
    <property type="entry name" value="DUF3885"/>
    <property type="match status" value="1"/>
</dbReference>
<dbReference type="EMBL" id="JAAAMU010000025">
    <property type="protein sequence ID" value="NBC73029.1"/>
    <property type="molecule type" value="Genomic_DNA"/>
</dbReference>